<gene>
    <name evidence="3" type="ORF">YP76_09070</name>
</gene>
<sequence>MAAALAHPVPPSPPMAPKPDLFRQGMRRLAGACTIITSVAPGQGREGWAGLTATAVASVTAEPARLLVCINRSTWAHNIISQSRILGVNILGGDALPLAKRFAGGVPPEEKFGEGNWLTATSGAPLLGSALASFDCLVSESIEASTHDIFICDVLGVLLREPGGDPLIYFDGAFLPERPIP</sequence>
<organism evidence="3 4">
    <name type="scientific">Sphingobium chungbukense</name>
    <dbReference type="NCBI Taxonomy" id="56193"/>
    <lineage>
        <taxon>Bacteria</taxon>
        <taxon>Pseudomonadati</taxon>
        <taxon>Pseudomonadota</taxon>
        <taxon>Alphaproteobacteria</taxon>
        <taxon>Sphingomonadales</taxon>
        <taxon>Sphingomonadaceae</taxon>
        <taxon>Sphingobium</taxon>
    </lineage>
</organism>
<dbReference type="InterPro" id="IPR002563">
    <property type="entry name" value="Flavin_Rdtase-like_dom"/>
</dbReference>
<keyword evidence="4" id="KW-1185">Reference proteome</keyword>
<name>A0A0M3AS15_9SPHN</name>
<dbReference type="GO" id="GO:0042602">
    <property type="term" value="F:riboflavin reductase (NADPH) activity"/>
    <property type="evidence" value="ECO:0007669"/>
    <property type="project" value="TreeGrafter"/>
</dbReference>
<evidence type="ECO:0000256" key="1">
    <source>
        <dbReference type="ARBA" id="ARBA00023002"/>
    </source>
</evidence>
<comment type="caution">
    <text evidence="3">The sequence shown here is derived from an EMBL/GenBank/DDBJ whole genome shotgun (WGS) entry which is preliminary data.</text>
</comment>
<dbReference type="EMBL" id="LBIC01000003">
    <property type="protein sequence ID" value="KKW93012.1"/>
    <property type="molecule type" value="Genomic_DNA"/>
</dbReference>
<keyword evidence="1" id="KW-0560">Oxidoreductase</keyword>
<dbReference type="AlphaFoldDB" id="A0A0M3AS15"/>
<dbReference type="STRING" id="56193.YP76_09070"/>
<dbReference type="PANTHER" id="PTHR30466">
    <property type="entry name" value="FLAVIN REDUCTASE"/>
    <property type="match status" value="1"/>
</dbReference>
<evidence type="ECO:0000313" key="4">
    <source>
        <dbReference type="Proteomes" id="UP000033874"/>
    </source>
</evidence>
<dbReference type="InterPro" id="IPR050268">
    <property type="entry name" value="NADH-dep_flavin_reductase"/>
</dbReference>
<protein>
    <recommendedName>
        <fullName evidence="2">Flavin reductase like domain-containing protein</fullName>
    </recommendedName>
</protein>
<feature type="domain" description="Flavin reductase like" evidence="2">
    <location>
        <begin position="26"/>
        <end position="176"/>
    </location>
</feature>
<proteinExistence type="predicted"/>
<dbReference type="RefSeq" id="WP_046763221.1">
    <property type="nucleotide sequence ID" value="NZ_LBIC01000003.1"/>
</dbReference>
<dbReference type="InterPro" id="IPR012349">
    <property type="entry name" value="Split_barrel_FMN-bd"/>
</dbReference>
<dbReference type="Proteomes" id="UP000033874">
    <property type="component" value="Unassembled WGS sequence"/>
</dbReference>
<dbReference type="Pfam" id="PF01613">
    <property type="entry name" value="Flavin_Reduct"/>
    <property type="match status" value="1"/>
</dbReference>
<accession>A0A0M3AS15</accession>
<reference evidence="3 4" key="1">
    <citation type="submission" date="2015-04" db="EMBL/GenBank/DDBJ databases">
        <title>Genome sequence of aromatic hydrocarbons-degrading Sphingobium chungbukense DJ77.</title>
        <authorList>
            <person name="Kim Y.-C."/>
            <person name="Chae J.-C."/>
        </authorList>
    </citation>
    <scope>NUCLEOTIDE SEQUENCE [LARGE SCALE GENOMIC DNA]</scope>
    <source>
        <strain evidence="3 4">DJ77</strain>
    </source>
</reference>
<dbReference type="Gene3D" id="2.30.110.10">
    <property type="entry name" value="Electron Transport, Fmn-binding Protein, Chain A"/>
    <property type="match status" value="1"/>
</dbReference>
<dbReference type="SUPFAM" id="SSF50475">
    <property type="entry name" value="FMN-binding split barrel"/>
    <property type="match status" value="1"/>
</dbReference>
<dbReference type="GO" id="GO:0006208">
    <property type="term" value="P:pyrimidine nucleobase catabolic process"/>
    <property type="evidence" value="ECO:0007669"/>
    <property type="project" value="TreeGrafter"/>
</dbReference>
<dbReference type="PANTHER" id="PTHR30466:SF1">
    <property type="entry name" value="FMN REDUCTASE (NADH) RUTF"/>
    <property type="match status" value="1"/>
</dbReference>
<dbReference type="SMART" id="SM00903">
    <property type="entry name" value="Flavin_Reduct"/>
    <property type="match status" value="1"/>
</dbReference>
<evidence type="ECO:0000313" key="3">
    <source>
        <dbReference type="EMBL" id="KKW93012.1"/>
    </source>
</evidence>
<dbReference type="PATRIC" id="fig|56193.3.peg.1880"/>
<dbReference type="GO" id="GO:0010181">
    <property type="term" value="F:FMN binding"/>
    <property type="evidence" value="ECO:0007669"/>
    <property type="project" value="InterPro"/>
</dbReference>
<evidence type="ECO:0000259" key="2">
    <source>
        <dbReference type="SMART" id="SM00903"/>
    </source>
</evidence>